<dbReference type="OrthoDB" id="6453941at2759"/>
<comment type="caution">
    <text evidence="1">The sequence shown here is derived from an EMBL/GenBank/DDBJ whole genome shotgun (WGS) entry which is preliminary data.</text>
</comment>
<dbReference type="AlphaFoldDB" id="A0A8X6IEF0"/>
<keyword evidence="3" id="KW-1185">Reference proteome</keyword>
<feature type="non-terminal residue" evidence="1">
    <location>
        <position position="44"/>
    </location>
</feature>
<evidence type="ECO:0000313" key="3">
    <source>
        <dbReference type="Proteomes" id="UP000887013"/>
    </source>
</evidence>
<reference evidence="1" key="1">
    <citation type="submission" date="2020-08" db="EMBL/GenBank/DDBJ databases">
        <title>Multicomponent nature underlies the extraordinary mechanical properties of spider dragline silk.</title>
        <authorList>
            <person name="Kono N."/>
            <person name="Nakamura H."/>
            <person name="Mori M."/>
            <person name="Yoshida Y."/>
            <person name="Ohtoshi R."/>
            <person name="Malay A.D."/>
            <person name="Moran D.A.P."/>
            <person name="Tomita M."/>
            <person name="Numata K."/>
            <person name="Arakawa K."/>
        </authorList>
    </citation>
    <scope>NUCLEOTIDE SEQUENCE</scope>
</reference>
<gene>
    <name evidence="2" type="ORF">NPIL_1311</name>
    <name evidence="1" type="ORF">NPIL_574321</name>
</gene>
<dbReference type="Proteomes" id="UP000887013">
    <property type="component" value="Unassembled WGS sequence"/>
</dbReference>
<dbReference type="EMBL" id="BMAW01049707">
    <property type="protein sequence ID" value="GFS72148.1"/>
    <property type="molecule type" value="Genomic_DNA"/>
</dbReference>
<sequence length="44" mass="5180">MALTAVDHPVNHIEPEPILILDPSELYRPEIKKMEDFREYSDVK</sequence>
<dbReference type="EMBL" id="BMAW01089823">
    <property type="protein sequence ID" value="GFS41687.1"/>
    <property type="molecule type" value="Genomic_DNA"/>
</dbReference>
<evidence type="ECO:0000313" key="2">
    <source>
        <dbReference type="EMBL" id="GFS72148.1"/>
    </source>
</evidence>
<protein>
    <submittedName>
        <fullName evidence="1">Uncharacterized protein</fullName>
    </submittedName>
</protein>
<name>A0A8X6IEF0_NEPPI</name>
<organism evidence="1 3">
    <name type="scientific">Nephila pilipes</name>
    <name type="common">Giant wood spider</name>
    <name type="synonym">Nephila maculata</name>
    <dbReference type="NCBI Taxonomy" id="299642"/>
    <lineage>
        <taxon>Eukaryota</taxon>
        <taxon>Metazoa</taxon>
        <taxon>Ecdysozoa</taxon>
        <taxon>Arthropoda</taxon>
        <taxon>Chelicerata</taxon>
        <taxon>Arachnida</taxon>
        <taxon>Araneae</taxon>
        <taxon>Araneomorphae</taxon>
        <taxon>Entelegynae</taxon>
        <taxon>Araneoidea</taxon>
        <taxon>Nephilidae</taxon>
        <taxon>Nephila</taxon>
    </lineage>
</organism>
<proteinExistence type="predicted"/>
<evidence type="ECO:0000313" key="1">
    <source>
        <dbReference type="EMBL" id="GFS41687.1"/>
    </source>
</evidence>
<accession>A0A8X6IEF0</accession>